<dbReference type="AlphaFoldDB" id="A0A839RKX2"/>
<dbReference type="Pfam" id="PF02195">
    <property type="entry name" value="ParB_N"/>
    <property type="match status" value="1"/>
</dbReference>
<reference evidence="2 3" key="1">
    <citation type="submission" date="2020-08" db="EMBL/GenBank/DDBJ databases">
        <title>Sequencing the genomes of 1000 actinobacteria strains.</title>
        <authorList>
            <person name="Klenk H.-P."/>
        </authorList>
    </citation>
    <scope>NUCLEOTIDE SEQUENCE [LARGE SCALE GENOMIC DNA]</scope>
    <source>
        <strain evidence="2 3">DSM 45258</strain>
    </source>
</reference>
<organism evidence="2 3">
    <name type="scientific">Hoyosella altamirensis</name>
    <dbReference type="NCBI Taxonomy" id="616997"/>
    <lineage>
        <taxon>Bacteria</taxon>
        <taxon>Bacillati</taxon>
        <taxon>Actinomycetota</taxon>
        <taxon>Actinomycetes</taxon>
        <taxon>Mycobacteriales</taxon>
        <taxon>Hoyosellaceae</taxon>
        <taxon>Hoyosella</taxon>
    </lineage>
</organism>
<dbReference type="OrthoDB" id="1100724at2"/>
<dbReference type="SUPFAM" id="SSF110849">
    <property type="entry name" value="ParB/Sulfiredoxin"/>
    <property type="match status" value="1"/>
</dbReference>
<keyword evidence="3" id="KW-1185">Reference proteome</keyword>
<comment type="caution">
    <text evidence="2">The sequence shown here is derived from an EMBL/GenBank/DDBJ whole genome shotgun (WGS) entry which is preliminary data.</text>
</comment>
<dbReference type="RefSeq" id="WP_064440795.1">
    <property type="nucleotide sequence ID" value="NZ_BDDI01000010.1"/>
</dbReference>
<name>A0A839RKX2_9ACTN</name>
<dbReference type="InterPro" id="IPR036086">
    <property type="entry name" value="ParB/Sulfiredoxin_sf"/>
</dbReference>
<accession>A0A839RKX2</accession>
<sequence>MARDTGFPATDAEFDFARQRRRASLSKLSKWMLGQSADVNSILPFDEVVSALGRREERQVGLRVIDVDDIVGSVDRTRDFDHRFRPTTSRTRERWERLAVAQRRGEAIPPIDVYQVGNMYFVVDGHHRVSIARAVGMKNIEAYVTEIRTKLSPEGVHRRGDIVKKDLRRLFVERVPLAQPDRGKVKMTDPWDYPKLAEAVEAWGFRYMQQQRVFFDRQTIAKRWFDEEYTQIVEMGRDCGVHMDKTDAELYMWLTNERYRMIRSHRWDENVARELVAKSMGRKSRAEPGPHRRRRS</sequence>
<evidence type="ECO:0000313" key="3">
    <source>
        <dbReference type="Proteomes" id="UP000567922"/>
    </source>
</evidence>
<dbReference type="InterPro" id="IPR003115">
    <property type="entry name" value="ParB_N"/>
</dbReference>
<proteinExistence type="predicted"/>
<dbReference type="EMBL" id="JACHWS010000001">
    <property type="protein sequence ID" value="MBB3036814.1"/>
    <property type="molecule type" value="Genomic_DNA"/>
</dbReference>
<protein>
    <recommendedName>
        <fullName evidence="1">ParB-like N-terminal domain-containing protein</fullName>
    </recommendedName>
</protein>
<feature type="domain" description="ParB-like N-terminal" evidence="1">
    <location>
        <begin position="83"/>
        <end position="150"/>
    </location>
</feature>
<evidence type="ECO:0000259" key="1">
    <source>
        <dbReference type="Pfam" id="PF02195"/>
    </source>
</evidence>
<evidence type="ECO:0000313" key="2">
    <source>
        <dbReference type="EMBL" id="MBB3036814.1"/>
    </source>
</evidence>
<gene>
    <name evidence="2" type="ORF">FHU29_001248</name>
</gene>
<dbReference type="Proteomes" id="UP000567922">
    <property type="component" value="Unassembled WGS sequence"/>
</dbReference>
<dbReference type="Gene3D" id="3.90.1530.10">
    <property type="entry name" value="Conserved hypothetical protein from pyrococcus furiosus pfu- 392566-001, ParB domain"/>
    <property type="match status" value="1"/>
</dbReference>